<comment type="caution">
    <text evidence="20">The sequence shown here is derived from an EMBL/GenBank/DDBJ whole genome shotgun (WGS) entry which is preliminary data.</text>
</comment>
<dbReference type="PROSITE" id="PS51257">
    <property type="entry name" value="PROKAR_LIPOPROTEIN"/>
    <property type="match status" value="1"/>
</dbReference>
<evidence type="ECO:0000256" key="6">
    <source>
        <dbReference type="ARBA" id="ARBA00011702"/>
    </source>
</evidence>
<evidence type="ECO:0000256" key="5">
    <source>
        <dbReference type="ARBA" id="ARBA00010525"/>
    </source>
</evidence>
<evidence type="ECO:0000256" key="13">
    <source>
        <dbReference type="ARBA" id="ARBA00022801"/>
    </source>
</evidence>
<evidence type="ECO:0000256" key="2">
    <source>
        <dbReference type="ARBA" id="ARBA00001604"/>
    </source>
</evidence>
<evidence type="ECO:0000256" key="19">
    <source>
        <dbReference type="ARBA" id="ARBA00032375"/>
    </source>
</evidence>
<dbReference type="AlphaFoldDB" id="A0A1J5RRA9"/>
<dbReference type="GO" id="GO:0009279">
    <property type="term" value="C:cell outer membrane"/>
    <property type="evidence" value="ECO:0007669"/>
    <property type="project" value="UniProtKB-SubCell"/>
</dbReference>
<dbReference type="PANTHER" id="PTHR40457">
    <property type="entry name" value="PHOSPHOLIPASE A1"/>
    <property type="match status" value="1"/>
</dbReference>
<keyword evidence="9" id="KW-1134">Transmembrane beta strand</keyword>
<keyword evidence="12" id="KW-0732">Signal</keyword>
<evidence type="ECO:0000256" key="3">
    <source>
        <dbReference type="ARBA" id="ARBA00001913"/>
    </source>
</evidence>
<organism evidence="20">
    <name type="scientific">mine drainage metagenome</name>
    <dbReference type="NCBI Taxonomy" id="410659"/>
    <lineage>
        <taxon>unclassified sequences</taxon>
        <taxon>metagenomes</taxon>
        <taxon>ecological metagenomes</taxon>
    </lineage>
</organism>
<evidence type="ECO:0000256" key="16">
    <source>
        <dbReference type="ARBA" id="ARBA00023098"/>
    </source>
</evidence>
<evidence type="ECO:0000256" key="12">
    <source>
        <dbReference type="ARBA" id="ARBA00022729"/>
    </source>
</evidence>
<comment type="catalytic activity">
    <reaction evidence="1">
        <text>a 1,2-diacyl-sn-glycero-3-phosphocholine + H2O = a 2-acyl-sn-glycero-3-phosphocholine + a fatty acid + H(+)</text>
        <dbReference type="Rhea" id="RHEA:18689"/>
        <dbReference type="ChEBI" id="CHEBI:15377"/>
        <dbReference type="ChEBI" id="CHEBI:15378"/>
        <dbReference type="ChEBI" id="CHEBI:28868"/>
        <dbReference type="ChEBI" id="CHEBI:57643"/>
        <dbReference type="ChEBI" id="CHEBI:57875"/>
        <dbReference type="EC" id="3.1.1.32"/>
    </reaction>
</comment>
<keyword evidence="14" id="KW-0106">Calcium</keyword>
<dbReference type="InterPro" id="IPR003187">
    <property type="entry name" value="PLipase_A1"/>
</dbReference>
<evidence type="ECO:0000256" key="18">
    <source>
        <dbReference type="ARBA" id="ARBA00023237"/>
    </source>
</evidence>
<proteinExistence type="inferred from homology"/>
<keyword evidence="16" id="KW-0443">Lipid metabolism</keyword>
<evidence type="ECO:0000256" key="17">
    <source>
        <dbReference type="ARBA" id="ARBA00023136"/>
    </source>
</evidence>
<evidence type="ECO:0000313" key="20">
    <source>
        <dbReference type="EMBL" id="OIQ98832.1"/>
    </source>
</evidence>
<dbReference type="EMBL" id="MLJW01000113">
    <property type="protein sequence ID" value="OIQ98832.1"/>
    <property type="molecule type" value="Genomic_DNA"/>
</dbReference>
<accession>A0A1J5RRA9</accession>
<comment type="cofactor">
    <cofactor evidence="3">
        <name>Ca(2+)</name>
        <dbReference type="ChEBI" id="CHEBI:29108"/>
    </cofactor>
</comment>
<dbReference type="InterPro" id="IPR036541">
    <property type="entry name" value="PLipase_A1_sf"/>
</dbReference>
<dbReference type="GO" id="GO:0016042">
    <property type="term" value="P:lipid catabolic process"/>
    <property type="evidence" value="ECO:0007669"/>
    <property type="project" value="UniProtKB-KW"/>
</dbReference>
<comment type="subunit">
    <text evidence="6">Homodimer; dimerization is reversible, and the dimeric form is the active one.</text>
</comment>
<evidence type="ECO:0000256" key="9">
    <source>
        <dbReference type="ARBA" id="ARBA00022452"/>
    </source>
</evidence>
<protein>
    <recommendedName>
        <fullName evidence="19">Phosphatidylcholine 1-acylhydrolase</fullName>
        <ecNumber evidence="7">3.1.1.32</ecNumber>
        <ecNumber evidence="8">3.1.1.4</ecNumber>
    </recommendedName>
</protein>
<comment type="subcellular location">
    <subcellularLocation>
        <location evidence="4">Cell outer membrane</location>
        <topology evidence="4">Multi-pass membrane protein</topology>
    </subcellularLocation>
</comment>
<evidence type="ECO:0000256" key="14">
    <source>
        <dbReference type="ARBA" id="ARBA00022837"/>
    </source>
</evidence>
<keyword evidence="11" id="KW-0479">Metal-binding</keyword>
<dbReference type="PRINTS" id="PR01486">
    <property type="entry name" value="PHPHLIPASEA1"/>
</dbReference>
<sequence length="396" mass="43884">MKPIRAWLAAAALLACGPCLRALEVLVPKVVVAAQDRPVDFELLITNEGGAPLEVGVPDRIAARLHAGSQSTEEVTLTVDGGGGKRLLAPGGFLRVACTLVLPPGWSGPVVLEPADPDLRPVMFSIEPARIATAAAEPARPSRPLSGAELRRQAALRRSTRLLSGVSAYEPVYFGIGASDGLNAKFQLSLKYNPFEIWPFYFGYTQTSLWDLHSTSKPFRDTAYRPALFYLNEVVWTSSDRQFRFGWQGGFEHESNGKGGADSRSINLVFMRPRLEWRMGGGSRLIISPKVYGYLDKSENPDIPDYRGYCDFLVSYLWHDWRLSVTARRGMRAHYGSVQVDAVFPLRTTEDLVSKVGVRGVNGYLFVQYFDGWGESILDYNRKLHSQVRAGLMIVP</sequence>
<keyword evidence="17" id="KW-0472">Membrane</keyword>
<comment type="catalytic activity">
    <reaction evidence="2">
        <text>a 1,2-diacyl-sn-glycero-3-phosphocholine + H2O = a 1-acyl-sn-glycero-3-phosphocholine + a fatty acid + H(+)</text>
        <dbReference type="Rhea" id="RHEA:15801"/>
        <dbReference type="ChEBI" id="CHEBI:15377"/>
        <dbReference type="ChEBI" id="CHEBI:15378"/>
        <dbReference type="ChEBI" id="CHEBI:28868"/>
        <dbReference type="ChEBI" id="CHEBI:57643"/>
        <dbReference type="ChEBI" id="CHEBI:58168"/>
        <dbReference type="EC" id="3.1.1.4"/>
    </reaction>
</comment>
<evidence type="ECO:0000256" key="8">
    <source>
        <dbReference type="ARBA" id="ARBA00013278"/>
    </source>
</evidence>
<dbReference type="SUPFAM" id="SSF56931">
    <property type="entry name" value="Outer membrane phospholipase A (OMPLA)"/>
    <property type="match status" value="1"/>
</dbReference>
<keyword evidence="18" id="KW-0998">Cell outer membrane</keyword>
<dbReference type="GO" id="GO:0004623">
    <property type="term" value="F:phospholipase A2 activity"/>
    <property type="evidence" value="ECO:0007669"/>
    <property type="project" value="UniProtKB-EC"/>
</dbReference>
<evidence type="ECO:0000256" key="4">
    <source>
        <dbReference type="ARBA" id="ARBA00004571"/>
    </source>
</evidence>
<dbReference type="PANTHER" id="PTHR40457:SF1">
    <property type="entry name" value="PHOSPHOLIPASE A1"/>
    <property type="match status" value="1"/>
</dbReference>
<dbReference type="GO" id="GO:0008970">
    <property type="term" value="F:phospholipase A1 activity"/>
    <property type="evidence" value="ECO:0007669"/>
    <property type="project" value="UniProtKB-EC"/>
</dbReference>
<evidence type="ECO:0000256" key="7">
    <source>
        <dbReference type="ARBA" id="ARBA00013179"/>
    </source>
</evidence>
<dbReference type="GO" id="GO:0046872">
    <property type="term" value="F:metal ion binding"/>
    <property type="evidence" value="ECO:0007669"/>
    <property type="project" value="UniProtKB-KW"/>
</dbReference>
<dbReference type="Pfam" id="PF02253">
    <property type="entry name" value="PLA1"/>
    <property type="match status" value="1"/>
</dbReference>
<evidence type="ECO:0000256" key="1">
    <source>
        <dbReference type="ARBA" id="ARBA00000111"/>
    </source>
</evidence>
<evidence type="ECO:0000256" key="11">
    <source>
        <dbReference type="ARBA" id="ARBA00022723"/>
    </source>
</evidence>
<reference evidence="20" key="1">
    <citation type="submission" date="2016-10" db="EMBL/GenBank/DDBJ databases">
        <title>Sequence of Gallionella enrichment culture.</title>
        <authorList>
            <person name="Poehlein A."/>
            <person name="Muehling M."/>
            <person name="Daniel R."/>
        </authorList>
    </citation>
    <scope>NUCLEOTIDE SEQUENCE</scope>
</reference>
<keyword evidence="15" id="KW-0442">Lipid degradation</keyword>
<evidence type="ECO:0000256" key="10">
    <source>
        <dbReference type="ARBA" id="ARBA00022692"/>
    </source>
</evidence>
<evidence type="ECO:0000256" key="15">
    <source>
        <dbReference type="ARBA" id="ARBA00022963"/>
    </source>
</evidence>
<keyword evidence="10" id="KW-0812">Transmembrane</keyword>
<name>A0A1J5RRA9_9ZZZZ</name>
<dbReference type="EC" id="3.1.1.32" evidence="7"/>
<comment type="similarity">
    <text evidence="5">Belongs to the phospholipase A1 family.</text>
</comment>
<keyword evidence="13 20" id="KW-0378">Hydrolase</keyword>
<gene>
    <name evidence="20" type="ORF">GALL_190740</name>
</gene>
<dbReference type="Gene3D" id="2.40.230.10">
    <property type="entry name" value="Phospholipase A1"/>
    <property type="match status" value="1"/>
</dbReference>
<dbReference type="EC" id="3.1.1.4" evidence="8"/>